<evidence type="ECO:0000313" key="2">
    <source>
        <dbReference type="EMBL" id="ASS90468.1"/>
    </source>
</evidence>
<dbReference type="Pfam" id="PF08858">
    <property type="entry name" value="IDEAL"/>
    <property type="match status" value="1"/>
</dbReference>
<feature type="domain" description="IDEAL" evidence="1">
    <location>
        <begin position="32"/>
        <end position="68"/>
    </location>
</feature>
<dbReference type="Gene3D" id="4.10.810.10">
    <property type="entry name" value="Virus Scaffolding Protein, Chain A"/>
    <property type="match status" value="1"/>
</dbReference>
<proteinExistence type="predicted"/>
<keyword evidence="4" id="KW-1185">Reference proteome</keyword>
<name>A0A165Z2J7_9BACI</name>
<dbReference type="EMBL" id="LWBR01000006">
    <property type="protein sequence ID" value="KZN97752.1"/>
    <property type="molecule type" value="Genomic_DNA"/>
</dbReference>
<dbReference type="AlphaFoldDB" id="A0A165Z2J7"/>
<dbReference type="Proteomes" id="UP000214606">
    <property type="component" value="Chromosome"/>
</dbReference>
<dbReference type="EMBL" id="CP017703">
    <property type="protein sequence ID" value="ASS90468.1"/>
    <property type="molecule type" value="Genomic_DNA"/>
</dbReference>
<dbReference type="InterPro" id="IPR014957">
    <property type="entry name" value="IDEAL_dom"/>
</dbReference>
<dbReference type="SMART" id="SM00914">
    <property type="entry name" value="IDEAL"/>
    <property type="match status" value="1"/>
</dbReference>
<dbReference type="RefSeq" id="WP_063386620.1">
    <property type="nucleotide sequence ID" value="NZ_CP017703.1"/>
</dbReference>
<evidence type="ECO:0000259" key="1">
    <source>
        <dbReference type="SMART" id="SM00914"/>
    </source>
</evidence>
<evidence type="ECO:0000313" key="4">
    <source>
        <dbReference type="Proteomes" id="UP000076476"/>
    </source>
</evidence>
<dbReference type="InterPro" id="IPR027393">
    <property type="entry name" value="Virus_scaffolding_prot_C"/>
</dbReference>
<sequence>MENRKSYSELMKTRSVKENPENFMMDVYIQMILDEAWFNHRKKMLEDKINDALDRKDREKFMELSKEYAKWVR</sequence>
<dbReference type="GeneID" id="301125320"/>
<dbReference type="OrthoDB" id="2989967at2"/>
<reference evidence="3 4" key="1">
    <citation type="submission" date="2016-04" db="EMBL/GenBank/DDBJ databases">
        <title>Draft genome sequence of Aeribacillus pallidus 8m3 from petroleum reservoir.</title>
        <authorList>
            <person name="Poltaraus A.B."/>
            <person name="Nazina T.N."/>
            <person name="Tourova T.P."/>
            <person name="Malakho S.M."/>
            <person name="Korshunova A.V."/>
            <person name="Sokolova D.S."/>
        </authorList>
    </citation>
    <scope>NUCLEOTIDE SEQUENCE [LARGE SCALE GENOMIC DNA]</scope>
    <source>
        <strain evidence="3 4">8m3</strain>
    </source>
</reference>
<accession>A0A165Z2J7</accession>
<protein>
    <recommendedName>
        <fullName evidence="1">IDEAL domain-containing protein</fullName>
    </recommendedName>
</protein>
<dbReference type="Proteomes" id="UP000076476">
    <property type="component" value="Unassembled WGS sequence"/>
</dbReference>
<accession>A0A161YYD1</accession>
<dbReference type="KEGG" id="apak:AP3564_09790"/>
<reference evidence="2 5" key="2">
    <citation type="submission" date="2016-10" db="EMBL/GenBank/DDBJ databases">
        <title>The whole genome sequencing and assembly of Aeribacillus pallidus KCTC3564 strain.</title>
        <authorList>
            <person name="Lee Y.-J."/>
            <person name="Park M.-K."/>
            <person name="Yi H."/>
            <person name="Bahn Y.-S."/>
            <person name="Kim J.F."/>
            <person name="Lee D.-W."/>
        </authorList>
    </citation>
    <scope>NUCLEOTIDE SEQUENCE [LARGE SCALE GENOMIC DNA]</scope>
    <source>
        <strain evidence="2 5">KCTC3564</strain>
    </source>
</reference>
<evidence type="ECO:0000313" key="5">
    <source>
        <dbReference type="Proteomes" id="UP000214606"/>
    </source>
</evidence>
<organism evidence="3 4">
    <name type="scientific">Aeribacillus pallidus</name>
    <dbReference type="NCBI Taxonomy" id="33936"/>
    <lineage>
        <taxon>Bacteria</taxon>
        <taxon>Bacillati</taxon>
        <taxon>Bacillota</taxon>
        <taxon>Bacilli</taxon>
        <taxon>Bacillales</taxon>
        <taxon>Bacillaceae</taxon>
        <taxon>Aeribacillus</taxon>
    </lineage>
</organism>
<gene>
    <name evidence="2" type="ORF">AP3564_09790</name>
    <name evidence="3" type="ORF">AZI98_02035</name>
</gene>
<evidence type="ECO:0000313" key="3">
    <source>
        <dbReference type="EMBL" id="KZN97752.1"/>
    </source>
</evidence>